<dbReference type="InterPro" id="IPR029044">
    <property type="entry name" value="Nucleotide-diphossugar_trans"/>
</dbReference>
<evidence type="ECO:0000259" key="1">
    <source>
        <dbReference type="Pfam" id="PF00535"/>
    </source>
</evidence>
<dbReference type="InterPro" id="IPR001173">
    <property type="entry name" value="Glyco_trans_2-like"/>
</dbReference>
<dbReference type="OrthoDB" id="6638511at2"/>
<dbReference type="PANTHER" id="PTHR22916">
    <property type="entry name" value="GLYCOSYLTRANSFERASE"/>
    <property type="match status" value="1"/>
</dbReference>
<sequence>MITIVTAIKNGEKDILNLIFSLNNQTSTNFQWLVIDSLSTDNSINLIKENATFNFRIYSQEDFSIYHAMNIAVAKLETEYYCIAGCDDTFSLDFVSKINAILSKKKYDLILGCVFSKNKTIFPFVTKKWLSPVNASHSVGTVIRTDIHKVVGMYSRMYPIVADKKLVMDIERNSTNIYYSESIFGEYSQDGFSSVNSLAYICDLFKLQVSYNNKILLQILLFIFRISKLLLFSKNKV</sequence>
<comment type="caution">
    <text evidence="2">The sequence shown here is derived from an EMBL/GenBank/DDBJ whole genome shotgun (WGS) entry which is preliminary data.</text>
</comment>
<protein>
    <submittedName>
        <fullName evidence="2">Glycosyltransferase</fullName>
    </submittedName>
</protein>
<evidence type="ECO:0000313" key="2">
    <source>
        <dbReference type="EMBL" id="TKC03496.1"/>
    </source>
</evidence>
<dbReference type="SUPFAM" id="SSF53448">
    <property type="entry name" value="Nucleotide-diphospho-sugar transferases"/>
    <property type="match status" value="1"/>
</dbReference>
<dbReference type="Pfam" id="PF00535">
    <property type="entry name" value="Glycos_transf_2"/>
    <property type="match status" value="1"/>
</dbReference>
<dbReference type="Proteomes" id="UP000310477">
    <property type="component" value="Unassembled WGS sequence"/>
</dbReference>
<dbReference type="GO" id="GO:0016758">
    <property type="term" value="F:hexosyltransferase activity"/>
    <property type="evidence" value="ECO:0007669"/>
    <property type="project" value="UniProtKB-ARBA"/>
</dbReference>
<dbReference type="RefSeq" id="WP_136874173.1">
    <property type="nucleotide sequence ID" value="NZ_SWBO01000001.1"/>
</dbReference>
<keyword evidence="3" id="KW-1185">Reference proteome</keyword>
<reference evidence="2 3" key="1">
    <citation type="submission" date="2019-04" db="EMBL/GenBank/DDBJ databases">
        <title>Pedobacter sp. AR-2-6 sp. nov., isolated from Arctic soil.</title>
        <authorList>
            <person name="Dahal R.H."/>
            <person name="Kim D.-U."/>
        </authorList>
    </citation>
    <scope>NUCLEOTIDE SEQUENCE [LARGE SCALE GENOMIC DNA]</scope>
    <source>
        <strain evidence="2 3">AR-2-6</strain>
    </source>
</reference>
<organism evidence="2 3">
    <name type="scientific">Pedobacter cryotolerans</name>
    <dbReference type="NCBI Taxonomy" id="2571270"/>
    <lineage>
        <taxon>Bacteria</taxon>
        <taxon>Pseudomonadati</taxon>
        <taxon>Bacteroidota</taxon>
        <taxon>Sphingobacteriia</taxon>
        <taxon>Sphingobacteriales</taxon>
        <taxon>Sphingobacteriaceae</taxon>
        <taxon>Pedobacter</taxon>
    </lineage>
</organism>
<dbReference type="PANTHER" id="PTHR22916:SF3">
    <property type="entry name" value="UDP-GLCNAC:BETAGAL BETA-1,3-N-ACETYLGLUCOSAMINYLTRANSFERASE-LIKE PROTEIN 1"/>
    <property type="match status" value="1"/>
</dbReference>
<feature type="domain" description="Glycosyltransferase 2-like" evidence="1">
    <location>
        <begin position="3"/>
        <end position="128"/>
    </location>
</feature>
<dbReference type="AlphaFoldDB" id="A0A4U1CBP2"/>
<evidence type="ECO:0000313" key="3">
    <source>
        <dbReference type="Proteomes" id="UP000310477"/>
    </source>
</evidence>
<gene>
    <name evidence="2" type="ORF">FA045_02695</name>
</gene>
<proteinExistence type="predicted"/>
<keyword evidence="2" id="KW-0808">Transferase</keyword>
<name>A0A4U1CBP2_9SPHI</name>
<dbReference type="Gene3D" id="3.90.550.10">
    <property type="entry name" value="Spore Coat Polysaccharide Biosynthesis Protein SpsA, Chain A"/>
    <property type="match status" value="1"/>
</dbReference>
<dbReference type="EMBL" id="SWBO01000001">
    <property type="protein sequence ID" value="TKC03496.1"/>
    <property type="molecule type" value="Genomic_DNA"/>
</dbReference>
<accession>A0A4U1CBP2</accession>